<dbReference type="InterPro" id="IPR000719">
    <property type="entry name" value="Prot_kinase_dom"/>
</dbReference>
<comment type="catalytic activity">
    <reaction evidence="13">
        <text>L-seryl-[protein] + ATP = O-phospho-L-seryl-[protein] + ADP + H(+)</text>
        <dbReference type="Rhea" id="RHEA:17989"/>
        <dbReference type="Rhea" id="RHEA-COMP:9863"/>
        <dbReference type="Rhea" id="RHEA-COMP:11604"/>
        <dbReference type="ChEBI" id="CHEBI:15378"/>
        <dbReference type="ChEBI" id="CHEBI:29999"/>
        <dbReference type="ChEBI" id="CHEBI:30616"/>
        <dbReference type="ChEBI" id="CHEBI:83421"/>
        <dbReference type="ChEBI" id="CHEBI:456216"/>
        <dbReference type="EC" id="2.7.11.1"/>
    </reaction>
</comment>
<comment type="function">
    <text evidence="1">Component of the EKC/KEOPS complex that is required for the formation of a threonylcarbamoyl group on adenosine at position 37 (t(6)A37) in tRNAs that read codons beginning with adenine. The complex is probably involved in the transfer of the threonylcarbamoyl moiety of threonylcarbamoyl-AMP (TC-AMP) to the N6 group of A37. BUD32 has ATPase activity in the context of the EKC/KEOPS complex and likely plays a supporting role to the catalytic subunit KAE1. The EKC/KEOPS complex also promotes both telomere uncapping and telomere elongation. The complex is required for efficient recruitment of transcriptional coactivators.</text>
</comment>
<evidence type="ECO:0000256" key="11">
    <source>
        <dbReference type="ARBA" id="ARBA00033194"/>
    </source>
</evidence>
<reference evidence="15" key="1">
    <citation type="submission" date="2023-01" db="EMBL/GenBank/DDBJ databases">
        <title>The growth and conidiation of Purpureocillium lavendulum are regulated by nitrogen source and histone H3K14 acetylation.</title>
        <authorList>
            <person name="Tang P."/>
            <person name="Han J."/>
            <person name="Zhang C."/>
            <person name="Tang P."/>
            <person name="Qi F."/>
            <person name="Zhang K."/>
            <person name="Liang L."/>
        </authorList>
    </citation>
    <scope>NUCLEOTIDE SEQUENCE</scope>
    <source>
        <strain evidence="15">YMF1.00683</strain>
    </source>
</reference>
<dbReference type="Proteomes" id="UP001163105">
    <property type="component" value="Unassembled WGS sequence"/>
</dbReference>
<evidence type="ECO:0000256" key="12">
    <source>
        <dbReference type="ARBA" id="ARBA00047899"/>
    </source>
</evidence>
<evidence type="ECO:0000313" key="16">
    <source>
        <dbReference type="Proteomes" id="UP001163105"/>
    </source>
</evidence>
<sequence length="310" mass="34646">MPPTAEKMPVRPHAMLRFISRGATSWVYQVDKDLVLKIARDPAANAFQHENTIYDELEQHEPCPYLLQSVLRLPLLNFLPAMGRGSLEQRIKSSRRRGSGGEIHVLHTAPKIQAERWAIEIARAVAWLESIGYVHGDLRPANMLIDDTDHIKLADFDSVCRIGSICLGSAPPWARVQGTEAGQDKGTFGTHGPRTEQFALGSILYTITRGFEPYEEERDSAQVLTWLQNMVFPSLGETEIDGIVGRCWRGLYPSVKSLFEETTRLEHEGASTSPQPTVLSLKDVSALRERCNGLLDAALKEALREFVSEK</sequence>
<keyword evidence="7" id="KW-0547">Nucleotide-binding</keyword>
<comment type="subunit">
    <text evidence="2">Component of the EKC/KEOPS complex composed of at least BUD32, CGI121, GON7, KAE1 and PCC1; the whole complex dimerizes.</text>
</comment>
<protein>
    <recommendedName>
        <fullName evidence="5">EKC/KEOPS complex subunit BUD32</fullName>
        <ecNumber evidence="3">2.7.11.1</ecNumber>
    </recommendedName>
    <alternativeName>
        <fullName evidence="10 11">Atypical Serine/threonine protein kinase BUD32</fullName>
    </alternativeName>
    <alternativeName>
        <fullName evidence="4">EKC/KEOPS complex subunit bud32</fullName>
    </alternativeName>
</protein>
<dbReference type="EMBL" id="JAQHRD010000004">
    <property type="protein sequence ID" value="KAJ6441547.1"/>
    <property type="molecule type" value="Genomic_DNA"/>
</dbReference>
<dbReference type="InterPro" id="IPR011009">
    <property type="entry name" value="Kinase-like_dom_sf"/>
</dbReference>
<dbReference type="GO" id="GO:0005524">
    <property type="term" value="F:ATP binding"/>
    <property type="evidence" value="ECO:0007669"/>
    <property type="project" value="UniProtKB-KW"/>
</dbReference>
<evidence type="ECO:0000256" key="9">
    <source>
        <dbReference type="ARBA" id="ARBA00022840"/>
    </source>
</evidence>
<keyword evidence="9" id="KW-0067">ATP-binding</keyword>
<evidence type="ECO:0000259" key="14">
    <source>
        <dbReference type="PROSITE" id="PS50011"/>
    </source>
</evidence>
<evidence type="ECO:0000256" key="8">
    <source>
        <dbReference type="ARBA" id="ARBA00022777"/>
    </source>
</evidence>
<keyword evidence="16" id="KW-1185">Reference proteome</keyword>
<keyword evidence="8" id="KW-0418">Kinase</keyword>
<feature type="domain" description="Protein kinase" evidence="14">
    <location>
        <begin position="13"/>
        <end position="270"/>
    </location>
</feature>
<dbReference type="SUPFAM" id="SSF56112">
    <property type="entry name" value="Protein kinase-like (PK-like)"/>
    <property type="match status" value="1"/>
</dbReference>
<gene>
    <name evidence="15" type="ORF">O9K51_05098</name>
</gene>
<evidence type="ECO:0000256" key="6">
    <source>
        <dbReference type="ARBA" id="ARBA00022679"/>
    </source>
</evidence>
<organism evidence="15 16">
    <name type="scientific">Purpureocillium lavendulum</name>
    <dbReference type="NCBI Taxonomy" id="1247861"/>
    <lineage>
        <taxon>Eukaryota</taxon>
        <taxon>Fungi</taxon>
        <taxon>Dikarya</taxon>
        <taxon>Ascomycota</taxon>
        <taxon>Pezizomycotina</taxon>
        <taxon>Sordariomycetes</taxon>
        <taxon>Hypocreomycetidae</taxon>
        <taxon>Hypocreales</taxon>
        <taxon>Ophiocordycipitaceae</taxon>
        <taxon>Purpureocillium</taxon>
    </lineage>
</organism>
<proteinExistence type="predicted"/>
<dbReference type="PROSITE" id="PS50011">
    <property type="entry name" value="PROTEIN_KINASE_DOM"/>
    <property type="match status" value="1"/>
</dbReference>
<evidence type="ECO:0000256" key="10">
    <source>
        <dbReference type="ARBA" id="ARBA00030980"/>
    </source>
</evidence>
<dbReference type="PANTHER" id="PTHR44329">
    <property type="entry name" value="SERINE/THREONINE-PROTEIN KINASE TNNI3K-RELATED"/>
    <property type="match status" value="1"/>
</dbReference>
<dbReference type="InterPro" id="IPR008266">
    <property type="entry name" value="Tyr_kinase_AS"/>
</dbReference>
<dbReference type="EC" id="2.7.11.1" evidence="3"/>
<name>A0AB34FQX4_9HYPO</name>
<keyword evidence="6" id="KW-0808">Transferase</keyword>
<dbReference type="Pfam" id="PF00069">
    <property type="entry name" value="Pkinase"/>
    <property type="match status" value="1"/>
</dbReference>
<comment type="catalytic activity">
    <reaction evidence="12">
        <text>L-threonyl-[protein] + ATP = O-phospho-L-threonyl-[protein] + ADP + H(+)</text>
        <dbReference type="Rhea" id="RHEA:46608"/>
        <dbReference type="Rhea" id="RHEA-COMP:11060"/>
        <dbReference type="Rhea" id="RHEA-COMP:11605"/>
        <dbReference type="ChEBI" id="CHEBI:15378"/>
        <dbReference type="ChEBI" id="CHEBI:30013"/>
        <dbReference type="ChEBI" id="CHEBI:30616"/>
        <dbReference type="ChEBI" id="CHEBI:61977"/>
        <dbReference type="ChEBI" id="CHEBI:456216"/>
        <dbReference type="EC" id="2.7.11.1"/>
    </reaction>
</comment>
<dbReference type="InterPro" id="IPR051681">
    <property type="entry name" value="Ser/Thr_Kinases-Pseudokinases"/>
</dbReference>
<accession>A0AB34FQX4</accession>
<dbReference type="Gene3D" id="1.10.510.10">
    <property type="entry name" value="Transferase(Phosphotransferase) domain 1"/>
    <property type="match status" value="1"/>
</dbReference>
<dbReference type="SMART" id="SM00220">
    <property type="entry name" value="S_TKc"/>
    <property type="match status" value="1"/>
</dbReference>
<dbReference type="AlphaFoldDB" id="A0AB34FQX4"/>
<evidence type="ECO:0000256" key="13">
    <source>
        <dbReference type="ARBA" id="ARBA00048679"/>
    </source>
</evidence>
<evidence type="ECO:0000256" key="4">
    <source>
        <dbReference type="ARBA" id="ARBA00013948"/>
    </source>
</evidence>
<evidence type="ECO:0000256" key="1">
    <source>
        <dbReference type="ARBA" id="ARBA00003747"/>
    </source>
</evidence>
<evidence type="ECO:0000256" key="3">
    <source>
        <dbReference type="ARBA" id="ARBA00012513"/>
    </source>
</evidence>
<dbReference type="GO" id="GO:0008483">
    <property type="term" value="F:transaminase activity"/>
    <property type="evidence" value="ECO:0007669"/>
    <property type="project" value="UniProtKB-KW"/>
</dbReference>
<dbReference type="PROSITE" id="PS00109">
    <property type="entry name" value="PROTEIN_KINASE_TYR"/>
    <property type="match status" value="1"/>
</dbReference>
<dbReference type="GO" id="GO:0004674">
    <property type="term" value="F:protein serine/threonine kinase activity"/>
    <property type="evidence" value="ECO:0007669"/>
    <property type="project" value="UniProtKB-EC"/>
</dbReference>
<dbReference type="PANTHER" id="PTHR44329:SF288">
    <property type="entry name" value="MITOGEN-ACTIVATED PROTEIN KINASE KINASE KINASE 20"/>
    <property type="match status" value="1"/>
</dbReference>
<keyword evidence="15" id="KW-0032">Aminotransferase</keyword>
<comment type="caution">
    <text evidence="15">The sequence shown here is derived from an EMBL/GenBank/DDBJ whole genome shotgun (WGS) entry which is preliminary data.</text>
</comment>
<evidence type="ECO:0000256" key="7">
    <source>
        <dbReference type="ARBA" id="ARBA00022741"/>
    </source>
</evidence>
<evidence type="ECO:0000313" key="15">
    <source>
        <dbReference type="EMBL" id="KAJ6441547.1"/>
    </source>
</evidence>
<evidence type="ECO:0000256" key="2">
    <source>
        <dbReference type="ARBA" id="ARBA00011534"/>
    </source>
</evidence>
<evidence type="ECO:0000256" key="5">
    <source>
        <dbReference type="ARBA" id="ARBA00019973"/>
    </source>
</evidence>